<dbReference type="PROSITE" id="PS01040">
    <property type="entry name" value="SBP_BACTERIAL_5"/>
    <property type="match status" value="1"/>
</dbReference>
<evidence type="ECO:0000256" key="3">
    <source>
        <dbReference type="ARBA" id="ARBA00022729"/>
    </source>
</evidence>
<reference evidence="6" key="1">
    <citation type="journal article" date="2020" name="mSystems">
        <title>Genome- and Community-Level Interaction Insights into Carbon Utilization and Element Cycling Functions of Hydrothermarchaeota in Hydrothermal Sediment.</title>
        <authorList>
            <person name="Zhou Z."/>
            <person name="Liu Y."/>
            <person name="Xu W."/>
            <person name="Pan J."/>
            <person name="Luo Z.H."/>
            <person name="Li M."/>
        </authorList>
    </citation>
    <scope>NUCLEOTIDE SEQUENCE [LARGE SCALE GENOMIC DNA]</scope>
    <source>
        <strain evidence="6">SpSt-961</strain>
    </source>
</reference>
<dbReference type="AlphaFoldDB" id="A0A7V3RGH9"/>
<dbReference type="InterPro" id="IPR000914">
    <property type="entry name" value="SBP_5_dom"/>
</dbReference>
<keyword evidence="2" id="KW-0813">Transport</keyword>
<feature type="domain" description="Methyl-accepting transducer" evidence="5">
    <location>
        <begin position="377"/>
        <end position="516"/>
    </location>
</feature>
<dbReference type="GO" id="GO:0015833">
    <property type="term" value="P:peptide transport"/>
    <property type="evidence" value="ECO:0007669"/>
    <property type="project" value="TreeGrafter"/>
</dbReference>
<dbReference type="PANTHER" id="PTHR30290:SF9">
    <property type="entry name" value="OLIGOPEPTIDE-BINDING PROTEIN APPA"/>
    <property type="match status" value="1"/>
</dbReference>
<comment type="caution">
    <text evidence="6">The sequence shown here is derived from an EMBL/GenBank/DDBJ whole genome shotgun (WGS) entry which is preliminary data.</text>
</comment>
<dbReference type="GO" id="GO:1904680">
    <property type="term" value="F:peptide transmembrane transporter activity"/>
    <property type="evidence" value="ECO:0007669"/>
    <property type="project" value="TreeGrafter"/>
</dbReference>
<dbReference type="InterPro" id="IPR023765">
    <property type="entry name" value="SBP_5_CS"/>
</dbReference>
<dbReference type="Gene3D" id="3.10.105.10">
    <property type="entry name" value="Dipeptide-binding Protein, Domain 3"/>
    <property type="match status" value="1"/>
</dbReference>
<evidence type="ECO:0000313" key="6">
    <source>
        <dbReference type="EMBL" id="HGE77745.1"/>
    </source>
</evidence>
<dbReference type="InterPro" id="IPR004089">
    <property type="entry name" value="MCPsignal_dom"/>
</dbReference>
<dbReference type="Gene3D" id="3.90.76.10">
    <property type="entry name" value="Dipeptide-binding Protein, Domain 1"/>
    <property type="match status" value="1"/>
</dbReference>
<gene>
    <name evidence="6" type="ORF">ENX68_01930</name>
</gene>
<dbReference type="EMBL" id="DTOZ01000051">
    <property type="protein sequence ID" value="HGE77745.1"/>
    <property type="molecule type" value="Genomic_DNA"/>
</dbReference>
<dbReference type="GO" id="GO:0016020">
    <property type="term" value="C:membrane"/>
    <property type="evidence" value="ECO:0007669"/>
    <property type="project" value="InterPro"/>
</dbReference>
<evidence type="ECO:0000256" key="2">
    <source>
        <dbReference type="ARBA" id="ARBA00022448"/>
    </source>
</evidence>
<dbReference type="GO" id="GO:0007165">
    <property type="term" value="P:signal transduction"/>
    <property type="evidence" value="ECO:0007669"/>
    <property type="project" value="UniProtKB-KW"/>
</dbReference>
<organism evidence="6">
    <name type="scientific">candidate division WOR-3 bacterium</name>
    <dbReference type="NCBI Taxonomy" id="2052148"/>
    <lineage>
        <taxon>Bacteria</taxon>
        <taxon>Bacteria division WOR-3</taxon>
    </lineage>
</organism>
<evidence type="ECO:0000256" key="1">
    <source>
        <dbReference type="ARBA" id="ARBA00005695"/>
    </source>
</evidence>
<proteinExistence type="inferred from homology"/>
<dbReference type="InterPro" id="IPR039424">
    <property type="entry name" value="SBP_5"/>
</dbReference>
<dbReference type="Pfam" id="PF00496">
    <property type="entry name" value="SBP_bac_5"/>
    <property type="match status" value="1"/>
</dbReference>
<dbReference type="CDD" id="cd00995">
    <property type="entry name" value="PBP2_NikA_DppA_OppA_like"/>
    <property type="match status" value="1"/>
</dbReference>
<accession>A0A7V3RGH9</accession>
<feature type="domain" description="Methyl-accepting transducer" evidence="5">
    <location>
        <begin position="45"/>
        <end position="252"/>
    </location>
</feature>
<dbReference type="SUPFAM" id="SSF53850">
    <property type="entry name" value="Periplasmic binding protein-like II"/>
    <property type="match status" value="1"/>
</dbReference>
<dbReference type="PANTHER" id="PTHR30290">
    <property type="entry name" value="PERIPLASMIC BINDING COMPONENT OF ABC TRANSPORTER"/>
    <property type="match status" value="1"/>
</dbReference>
<name>A0A7V3RGH9_UNCW3</name>
<dbReference type="Gene3D" id="3.40.190.10">
    <property type="entry name" value="Periplasmic binding protein-like II"/>
    <property type="match status" value="1"/>
</dbReference>
<comment type="similarity">
    <text evidence="1">Belongs to the bacterial solute-binding protein 5 family.</text>
</comment>
<evidence type="ECO:0000259" key="5">
    <source>
        <dbReference type="PROSITE" id="PS50111"/>
    </source>
</evidence>
<dbReference type="Pfam" id="PF00015">
    <property type="entry name" value="MCPsignal"/>
    <property type="match status" value="2"/>
</dbReference>
<keyword evidence="3" id="KW-0732">Signal</keyword>
<dbReference type="PROSITE" id="PS50111">
    <property type="entry name" value="CHEMOTAXIS_TRANSDUC_2"/>
    <property type="match status" value="2"/>
</dbReference>
<evidence type="ECO:0000256" key="4">
    <source>
        <dbReference type="PROSITE-ProRule" id="PRU00284"/>
    </source>
</evidence>
<protein>
    <recommendedName>
        <fullName evidence="5">Methyl-accepting transducer domain-containing protein</fullName>
    </recommendedName>
</protein>
<dbReference type="Gene3D" id="1.10.287.950">
    <property type="entry name" value="Methyl-accepting chemotaxis protein"/>
    <property type="match status" value="2"/>
</dbReference>
<keyword evidence="4" id="KW-0807">Transducer</keyword>
<dbReference type="SUPFAM" id="SSF58104">
    <property type="entry name" value="Methyl-accepting chemotaxis protein (MCP) signaling domain"/>
    <property type="match status" value="2"/>
</dbReference>
<sequence length="1043" mass="119128">MGSHLIDEITGRLKPLFTQYDSNFQNFLMIGQRIDNSLLLNSDLLTEIKQRFNNLSASVELVLEGIEVFDSEIKRMSEQLKKSINNFTESISISEKISLDLNNISDVLKKIQNGAIELAKIIQNINYISESIEVASRNAGITAYHAGREGRGFEVIAREMTNLVRGARTQAKIIPEISHLFLKDIDELNDDLKKIQDIILYLKEISDKFLNINSELLNLVPYIENTIKEISNSITVQKELYDNLQSESKKLSEHLNEIYSITRMSAATEMFYSAFFQHLNNIKNSLLNAGEEHNFYLFYNMLRKILENEPRFEEYSFRLLKKLDIHTSERFILQFISEAKHLNEIINLISNKIKSWVKTNAFAIETLNRAKNFYTDIGELLNSLSEKSYKLKKLINRVENPLEELRQIAERSRLLGLYAGIESARSGKYAEALGVVTGEIKSLSIRSSEFISNIGIIEEQILKDIRHLITCFIQASGDVELGKDALNISIEAMSENSRVLENLSSLTQEMFSSTSEMVNQCSMLGEHHRNFEEQFLNIEENFNAYSKTVKLNENLTREIKAVIDGYQKEVYVITTERKKLVLRAIEDPIVLDPATKTDTTSHQVIEQIFTGLYTFDQSNHLIPGIAYSFAVSEDGKVWDFYLKKGVKFHNGVEVEAKDVVHSLNRVKKGPNAFFIEYLTDMAVIDPYHMRFFLKFPFVPFLSNLACGVCDIVPADFNPDKPVGCGPYKLVSYEKEKEIILEAFDDFYDGRPPIDECIIKIVKDDKEALELFKRGDISIMSLTADMLQEFSPDEIISGPVLSTQYLAINFSKKTPFTELAVRQAMNYALDKEYYCRTILKGKAIPAHGLYPPGLPGFNDKLIGYPYDLKKARDLMRQAGFGGGIDEEFVLDIRAGADILRRAEFIRESFAKIGIYLTINSLPWNEFLNKTYSGDSIMSLRGWVSDNGDPDNFAHTLFHSKNFGASGNTSFYANEELDRMIENARSEQNPRLRLELYRKIENFIVENALLVFISHGVDCYAVQKNVKGFMVDPFGLVRFRNLFIA</sequence>